<dbReference type="SUPFAM" id="SSF46689">
    <property type="entry name" value="Homeodomain-like"/>
    <property type="match status" value="1"/>
</dbReference>
<evidence type="ECO:0000256" key="2">
    <source>
        <dbReference type="ARBA" id="ARBA00023125"/>
    </source>
</evidence>
<dbReference type="Pfam" id="PF00440">
    <property type="entry name" value="TetR_N"/>
    <property type="match status" value="1"/>
</dbReference>
<dbReference type="PANTHER" id="PTHR30055">
    <property type="entry name" value="HTH-TYPE TRANSCRIPTIONAL REGULATOR RUTR"/>
    <property type="match status" value="1"/>
</dbReference>
<evidence type="ECO:0000259" key="5">
    <source>
        <dbReference type="PROSITE" id="PS50977"/>
    </source>
</evidence>
<evidence type="ECO:0000256" key="3">
    <source>
        <dbReference type="ARBA" id="ARBA00023163"/>
    </source>
</evidence>
<keyword evidence="3" id="KW-0804">Transcription</keyword>
<dbReference type="PRINTS" id="PR00455">
    <property type="entry name" value="HTHTETR"/>
</dbReference>
<dbReference type="InterPro" id="IPR001647">
    <property type="entry name" value="HTH_TetR"/>
</dbReference>
<name>A0A544YLL6_9ACTN</name>
<evidence type="ECO:0000256" key="4">
    <source>
        <dbReference type="PROSITE-ProRule" id="PRU00335"/>
    </source>
</evidence>
<dbReference type="SUPFAM" id="SSF48498">
    <property type="entry name" value="Tetracyclin repressor-like, C-terminal domain"/>
    <property type="match status" value="1"/>
</dbReference>
<dbReference type="InterPro" id="IPR036271">
    <property type="entry name" value="Tet_transcr_reg_TetR-rel_C_sf"/>
</dbReference>
<dbReference type="RefSeq" id="WP_142623397.1">
    <property type="nucleotide sequence ID" value="NZ_VIRM01000045.1"/>
</dbReference>
<comment type="caution">
    <text evidence="6">The sequence shown here is derived from an EMBL/GenBank/DDBJ whole genome shotgun (WGS) entry which is preliminary data.</text>
</comment>
<organism evidence="6 7">
    <name type="scientific">Microbispora hainanensis</name>
    <dbReference type="NCBI Taxonomy" id="568844"/>
    <lineage>
        <taxon>Bacteria</taxon>
        <taxon>Bacillati</taxon>
        <taxon>Actinomycetota</taxon>
        <taxon>Actinomycetes</taxon>
        <taxon>Streptosporangiales</taxon>
        <taxon>Streptosporangiaceae</taxon>
        <taxon>Microbispora</taxon>
    </lineage>
</organism>
<evidence type="ECO:0000313" key="6">
    <source>
        <dbReference type="EMBL" id="TQS17452.1"/>
    </source>
</evidence>
<dbReference type="PANTHER" id="PTHR30055:SF234">
    <property type="entry name" value="HTH-TYPE TRANSCRIPTIONAL REGULATOR BETI"/>
    <property type="match status" value="1"/>
</dbReference>
<dbReference type="GO" id="GO:0003700">
    <property type="term" value="F:DNA-binding transcription factor activity"/>
    <property type="evidence" value="ECO:0007669"/>
    <property type="project" value="TreeGrafter"/>
</dbReference>
<reference evidence="6 7" key="1">
    <citation type="submission" date="2019-07" db="EMBL/GenBank/DDBJ databases">
        <title>Microbispora hainanensis DSM 45428.</title>
        <authorList>
            <person name="Thawai C."/>
        </authorList>
    </citation>
    <scope>NUCLEOTIDE SEQUENCE [LARGE SCALE GENOMIC DNA]</scope>
    <source>
        <strain evidence="6 7">DSM 45428</strain>
    </source>
</reference>
<evidence type="ECO:0000256" key="1">
    <source>
        <dbReference type="ARBA" id="ARBA00023015"/>
    </source>
</evidence>
<gene>
    <name evidence="6" type="ORF">FLX08_28960</name>
</gene>
<dbReference type="GO" id="GO:0000976">
    <property type="term" value="F:transcription cis-regulatory region binding"/>
    <property type="evidence" value="ECO:0007669"/>
    <property type="project" value="TreeGrafter"/>
</dbReference>
<dbReference type="EMBL" id="VIRM01000045">
    <property type="protein sequence ID" value="TQS17452.1"/>
    <property type="molecule type" value="Genomic_DNA"/>
</dbReference>
<proteinExistence type="predicted"/>
<dbReference type="PROSITE" id="PS50977">
    <property type="entry name" value="HTH_TETR_2"/>
    <property type="match status" value="1"/>
</dbReference>
<keyword evidence="2 4" id="KW-0238">DNA-binding</keyword>
<feature type="DNA-binding region" description="H-T-H motif" evidence="4">
    <location>
        <begin position="32"/>
        <end position="51"/>
    </location>
</feature>
<dbReference type="InterPro" id="IPR050109">
    <property type="entry name" value="HTH-type_TetR-like_transc_reg"/>
</dbReference>
<sequence>MRPRQRADARRNHDKVVAAAHEVFSEHGLHASMTQVAERAGVTKATIYRNYPTKEALINAVTRHQFHLLESRTRAALSEPDAYEAFAAYIIDLFEWMAGDRLLADALSEATVVGPAPVIELISQLIEAAKKSGKLRPDTSAVDVRVLVCGAVLQLNRLGNREPGVWRRYGEMTLAALRPWPEARMASA</sequence>
<dbReference type="Proteomes" id="UP000316541">
    <property type="component" value="Unassembled WGS sequence"/>
</dbReference>
<dbReference type="Gene3D" id="1.10.357.10">
    <property type="entry name" value="Tetracycline Repressor, domain 2"/>
    <property type="match status" value="1"/>
</dbReference>
<protein>
    <submittedName>
        <fullName evidence="6">TetR/AcrR family transcriptional regulator</fullName>
    </submittedName>
</protein>
<keyword evidence="1" id="KW-0805">Transcription regulation</keyword>
<evidence type="ECO:0000313" key="7">
    <source>
        <dbReference type="Proteomes" id="UP000316541"/>
    </source>
</evidence>
<accession>A0A544YLL6</accession>
<feature type="domain" description="HTH tetR-type" evidence="5">
    <location>
        <begin position="10"/>
        <end position="69"/>
    </location>
</feature>
<dbReference type="InterPro" id="IPR009057">
    <property type="entry name" value="Homeodomain-like_sf"/>
</dbReference>
<dbReference type="AlphaFoldDB" id="A0A544YLL6"/>